<feature type="non-terminal residue" evidence="1">
    <location>
        <position position="1"/>
    </location>
</feature>
<accession>A0A7J9JJY9</accession>
<gene>
    <name evidence="1" type="ORF">Goarm_006495</name>
</gene>
<sequence length="148" mass="17654">MLKQVGFGHHRSFRKLKTLPKCPRWSFEKETLLHALKDCPTERTILFIGYLDNRLLVKKYDRCIDWLEDAMRVLDKKAAANFIIVLWNNWNNQNNFILKGKEDAAQAVWDKAKSLRHDFRIYNLVHDLIIHATPICERWEKPMKGYTK</sequence>
<dbReference type="AlphaFoldDB" id="A0A7J9JJY9"/>
<organism evidence="1 2">
    <name type="scientific">Gossypium armourianum</name>
    <dbReference type="NCBI Taxonomy" id="34283"/>
    <lineage>
        <taxon>Eukaryota</taxon>
        <taxon>Viridiplantae</taxon>
        <taxon>Streptophyta</taxon>
        <taxon>Embryophyta</taxon>
        <taxon>Tracheophyta</taxon>
        <taxon>Spermatophyta</taxon>
        <taxon>Magnoliopsida</taxon>
        <taxon>eudicotyledons</taxon>
        <taxon>Gunneridae</taxon>
        <taxon>Pentapetalae</taxon>
        <taxon>rosids</taxon>
        <taxon>malvids</taxon>
        <taxon>Malvales</taxon>
        <taxon>Malvaceae</taxon>
        <taxon>Malvoideae</taxon>
        <taxon>Gossypium</taxon>
    </lineage>
</organism>
<name>A0A7J9JJY9_9ROSI</name>
<dbReference type="EMBL" id="JABFAE010000008">
    <property type="protein sequence ID" value="MBA0834114.1"/>
    <property type="molecule type" value="Genomic_DNA"/>
</dbReference>
<evidence type="ECO:0000313" key="2">
    <source>
        <dbReference type="Proteomes" id="UP000593575"/>
    </source>
</evidence>
<protein>
    <recommendedName>
        <fullName evidence="3">Reverse transcriptase zinc-binding domain-containing protein</fullName>
    </recommendedName>
</protein>
<evidence type="ECO:0000313" key="1">
    <source>
        <dbReference type="EMBL" id="MBA0834114.1"/>
    </source>
</evidence>
<evidence type="ECO:0008006" key="3">
    <source>
        <dbReference type="Google" id="ProtNLM"/>
    </source>
</evidence>
<reference evidence="1 2" key="1">
    <citation type="journal article" date="2019" name="Genome Biol. Evol.">
        <title>Insights into the evolution of the New World diploid cottons (Gossypium, subgenus Houzingenia) based on genome sequencing.</title>
        <authorList>
            <person name="Grover C.E."/>
            <person name="Arick M.A. 2nd"/>
            <person name="Thrash A."/>
            <person name="Conover J.L."/>
            <person name="Sanders W.S."/>
            <person name="Peterson D.G."/>
            <person name="Frelichowski J.E."/>
            <person name="Scheffler J.A."/>
            <person name="Scheffler B.E."/>
            <person name="Wendel J.F."/>
        </authorList>
    </citation>
    <scope>NUCLEOTIDE SEQUENCE [LARGE SCALE GENOMIC DNA]</scope>
    <source>
        <strain evidence="1">6</strain>
        <tissue evidence="1">Leaf</tissue>
    </source>
</reference>
<keyword evidence="2" id="KW-1185">Reference proteome</keyword>
<dbReference type="Proteomes" id="UP000593575">
    <property type="component" value="Unassembled WGS sequence"/>
</dbReference>
<comment type="caution">
    <text evidence="1">The sequence shown here is derived from an EMBL/GenBank/DDBJ whole genome shotgun (WGS) entry which is preliminary data.</text>
</comment>
<proteinExistence type="predicted"/>